<dbReference type="Pfam" id="PF15691">
    <property type="entry name" value="PPP1R32"/>
    <property type="match status" value="1"/>
</dbReference>
<comment type="caution">
    <text evidence="2">The sequence shown here is derived from an EMBL/GenBank/DDBJ whole genome shotgun (WGS) entry which is preliminary data.</text>
</comment>
<keyword evidence="3" id="KW-1185">Reference proteome</keyword>
<feature type="region of interest" description="Disordered" evidence="1">
    <location>
        <begin position="1"/>
        <end position="21"/>
    </location>
</feature>
<reference evidence="2 3" key="1">
    <citation type="journal article" date="2019" name="Sci. Rep.">
        <title>Comparative genomics of chytrid fungi reveal insights into the obligate biotrophic and pathogenic lifestyle of Synchytrium endobioticum.</title>
        <authorList>
            <person name="van de Vossenberg B.T.L.H."/>
            <person name="Warris S."/>
            <person name="Nguyen H.D.T."/>
            <person name="van Gent-Pelzer M.P.E."/>
            <person name="Joly D.L."/>
            <person name="van de Geest H.C."/>
            <person name="Bonants P.J.M."/>
            <person name="Smith D.S."/>
            <person name="Levesque C.A."/>
            <person name="van der Lee T.A.J."/>
        </authorList>
    </citation>
    <scope>NUCLEOTIDE SEQUENCE [LARGE SCALE GENOMIC DNA]</scope>
    <source>
        <strain evidence="2 3">CBS 675.73</strain>
    </source>
</reference>
<evidence type="ECO:0000313" key="2">
    <source>
        <dbReference type="EMBL" id="TPX76424.1"/>
    </source>
</evidence>
<feature type="compositionally biased region" description="Pro residues" evidence="1">
    <location>
        <begin position="1"/>
        <end position="10"/>
    </location>
</feature>
<evidence type="ECO:0000256" key="1">
    <source>
        <dbReference type="SAM" id="MobiDB-lite"/>
    </source>
</evidence>
<dbReference type="OrthoDB" id="2135406at2759"/>
<dbReference type="InterPro" id="IPR031410">
    <property type="entry name" value="SAXO4"/>
</dbReference>
<dbReference type="Proteomes" id="UP000320333">
    <property type="component" value="Unassembled WGS sequence"/>
</dbReference>
<protein>
    <submittedName>
        <fullName evidence="2">Uncharacterized protein</fullName>
    </submittedName>
</protein>
<gene>
    <name evidence="2" type="ORF">CcCBS67573_g02317</name>
</gene>
<name>A0A507FJD1_9FUNG</name>
<sequence length="476" mass="53474">MLPTRPPLPAAPSKQSSVQPSFHAAKANVLSEQDFKTINNTFTAAKPITTPRTIASTSRGPVLKKDAHDARSNNIISISRGPPQDPQFFYSTIYSTTHKAYHNPLLSNPINGIHASDLRDIKVKQRSGYSKNLAPCVDYDKAVDESDTFRITDPYLTATSDHYTPPPKSKDYLANPKAGLAPMVDSGFTRRPLYNVTQDGSSKYNRDKRTLMKASYPDGHLIFKPSKVTKSTILPSATAYISDEGEIKALGNVQEVPETERFAPDPLYPPKSNKPPWECKMPEIMRLDGYSRSTRPKDPLQTDHGVMPEIDSRLLEHANLDKLKHVNLAEWVHRVDIKAEESFSRVVHPPMDHKAHMQCISEKNVRIGLKEPTGGVQNNPKFVFNPEPDPKERFLTETARRFQSPVKPNQEPVCNTLVKSGFSDGNRYAYVHNLPTDGQIYSKMHPTVAKYNWLSEKGLHTNRPNKMHAAYTLKVE</sequence>
<evidence type="ECO:0000313" key="3">
    <source>
        <dbReference type="Proteomes" id="UP000320333"/>
    </source>
</evidence>
<organism evidence="2 3">
    <name type="scientific">Chytriomyces confervae</name>
    <dbReference type="NCBI Taxonomy" id="246404"/>
    <lineage>
        <taxon>Eukaryota</taxon>
        <taxon>Fungi</taxon>
        <taxon>Fungi incertae sedis</taxon>
        <taxon>Chytridiomycota</taxon>
        <taxon>Chytridiomycota incertae sedis</taxon>
        <taxon>Chytridiomycetes</taxon>
        <taxon>Chytridiales</taxon>
        <taxon>Chytriomycetaceae</taxon>
        <taxon>Chytriomyces</taxon>
    </lineage>
</organism>
<dbReference type="AlphaFoldDB" id="A0A507FJD1"/>
<dbReference type="EMBL" id="QEAP01000047">
    <property type="protein sequence ID" value="TPX76424.1"/>
    <property type="molecule type" value="Genomic_DNA"/>
</dbReference>
<proteinExistence type="predicted"/>
<accession>A0A507FJD1</accession>